<evidence type="ECO:0000313" key="2">
    <source>
        <dbReference type="Proteomes" id="UP000008063"/>
    </source>
</evidence>
<dbReference type="InParanoid" id="F8PIL9"/>
<accession>F8PIL9</accession>
<gene>
    <name evidence="1" type="ORF">SERLA73DRAFT_174858</name>
</gene>
<keyword evidence="2" id="KW-1185">Reference proteome</keyword>
<dbReference type="AlphaFoldDB" id="F8PIL9"/>
<sequence>MPGHFSVSLLCSLDDITSHLHLRASTLHRSSSPLDTRRHMCASTSCPFSFCFITAWARWILVFSKLDVNTIRVVR</sequence>
<dbReference type="Proteomes" id="UP000008063">
    <property type="component" value="Unassembled WGS sequence"/>
</dbReference>
<proteinExistence type="predicted"/>
<evidence type="ECO:0000313" key="1">
    <source>
        <dbReference type="EMBL" id="EGO03390.1"/>
    </source>
</evidence>
<protein>
    <submittedName>
        <fullName evidence="1">Uncharacterized protein</fullName>
    </submittedName>
</protein>
<name>F8PIL9_SERL3</name>
<dbReference type="HOGENOM" id="CLU_2672611_0_0_1"/>
<reference evidence="2" key="1">
    <citation type="journal article" date="2011" name="Science">
        <title>The plant cell wall-decomposing machinery underlies the functional diversity of forest fungi.</title>
        <authorList>
            <person name="Eastwood D.C."/>
            <person name="Floudas D."/>
            <person name="Binder M."/>
            <person name="Majcherczyk A."/>
            <person name="Schneider P."/>
            <person name="Aerts A."/>
            <person name="Asiegbu F.O."/>
            <person name="Baker S.E."/>
            <person name="Barry K."/>
            <person name="Bendiksby M."/>
            <person name="Blumentritt M."/>
            <person name="Coutinho P.M."/>
            <person name="Cullen D."/>
            <person name="de Vries R.P."/>
            <person name="Gathman A."/>
            <person name="Goodell B."/>
            <person name="Henrissat B."/>
            <person name="Ihrmark K."/>
            <person name="Kauserud H."/>
            <person name="Kohler A."/>
            <person name="LaButti K."/>
            <person name="Lapidus A."/>
            <person name="Lavin J.L."/>
            <person name="Lee Y.-H."/>
            <person name="Lindquist E."/>
            <person name="Lilly W."/>
            <person name="Lucas S."/>
            <person name="Morin E."/>
            <person name="Murat C."/>
            <person name="Oguiza J.A."/>
            <person name="Park J."/>
            <person name="Pisabarro A.G."/>
            <person name="Riley R."/>
            <person name="Rosling A."/>
            <person name="Salamov A."/>
            <person name="Schmidt O."/>
            <person name="Schmutz J."/>
            <person name="Skrede I."/>
            <person name="Stenlid J."/>
            <person name="Wiebenga A."/>
            <person name="Xie X."/>
            <person name="Kuees U."/>
            <person name="Hibbett D.S."/>
            <person name="Hoffmeister D."/>
            <person name="Hoegberg N."/>
            <person name="Martin F."/>
            <person name="Grigoriev I.V."/>
            <person name="Watkinson S.C."/>
        </authorList>
    </citation>
    <scope>NUCLEOTIDE SEQUENCE [LARGE SCALE GENOMIC DNA]</scope>
    <source>
        <strain evidence="2">strain S7.3</strain>
    </source>
</reference>
<dbReference type="EMBL" id="GL945475">
    <property type="protein sequence ID" value="EGO03390.1"/>
    <property type="molecule type" value="Genomic_DNA"/>
</dbReference>
<organism evidence="2">
    <name type="scientific">Serpula lacrymans var. lacrymans (strain S7.3)</name>
    <name type="common">Dry rot fungus</name>
    <dbReference type="NCBI Taxonomy" id="936435"/>
    <lineage>
        <taxon>Eukaryota</taxon>
        <taxon>Fungi</taxon>
        <taxon>Dikarya</taxon>
        <taxon>Basidiomycota</taxon>
        <taxon>Agaricomycotina</taxon>
        <taxon>Agaricomycetes</taxon>
        <taxon>Agaricomycetidae</taxon>
        <taxon>Boletales</taxon>
        <taxon>Coniophorineae</taxon>
        <taxon>Serpulaceae</taxon>
        <taxon>Serpula</taxon>
    </lineage>
</organism>